<evidence type="ECO:0000313" key="3">
    <source>
        <dbReference type="Proteomes" id="UP000311605"/>
    </source>
</evidence>
<dbReference type="EMBL" id="VDMN01000009">
    <property type="protein sequence ID" value="TNM60285.1"/>
    <property type="molecule type" value="Genomic_DNA"/>
</dbReference>
<keyword evidence="3" id="KW-1185">Reference proteome</keyword>
<accession>A0A5C4X9X2</accession>
<proteinExistence type="predicted"/>
<evidence type="ECO:0000313" key="2">
    <source>
        <dbReference type="EMBL" id="TNM60285.1"/>
    </source>
</evidence>
<dbReference type="RefSeq" id="WP_139679185.1">
    <property type="nucleotide sequence ID" value="NZ_VDMN01000009.1"/>
</dbReference>
<dbReference type="AlphaFoldDB" id="A0A5C4X9X2"/>
<sequence length="156" mass="16377">MTPPKSPAVEALEQEQARQSREVGSELEDGLEATFPASDPVTATIPSIPTGIAPSPSEEAGFGSDAPLVDKALAATREPEQTDGTTFASSREELEALKVEVGLLRESASEIGSATLRVAKAQAADVLVNLKERIRRKPLPAVGIAAVIGFVWGMTR</sequence>
<dbReference type="OrthoDB" id="8129930at2"/>
<name>A0A5C4X9X2_9HYPH</name>
<feature type="compositionally biased region" description="Basic and acidic residues" evidence="1">
    <location>
        <begin position="15"/>
        <end position="24"/>
    </location>
</feature>
<feature type="region of interest" description="Disordered" evidence="1">
    <location>
        <begin position="1"/>
        <end position="66"/>
    </location>
</feature>
<dbReference type="Proteomes" id="UP000311605">
    <property type="component" value="Unassembled WGS sequence"/>
</dbReference>
<reference evidence="2 3" key="1">
    <citation type="submission" date="2019-06" db="EMBL/GenBank/DDBJ databases">
        <title>The draft genome of Rhizobium smilacinae PTYR-5.</title>
        <authorList>
            <person name="Liu L."/>
            <person name="Li L."/>
            <person name="Zhang X."/>
        </authorList>
    </citation>
    <scope>NUCLEOTIDE SEQUENCE [LARGE SCALE GENOMIC DNA]</scope>
    <source>
        <strain evidence="2 3">PTYR-5</strain>
    </source>
</reference>
<protein>
    <submittedName>
        <fullName evidence="2">Uncharacterized protein</fullName>
    </submittedName>
</protein>
<organism evidence="2 3">
    <name type="scientific">Aliirhizobium smilacinae</name>
    <dbReference type="NCBI Taxonomy" id="1395944"/>
    <lineage>
        <taxon>Bacteria</taxon>
        <taxon>Pseudomonadati</taxon>
        <taxon>Pseudomonadota</taxon>
        <taxon>Alphaproteobacteria</taxon>
        <taxon>Hyphomicrobiales</taxon>
        <taxon>Rhizobiaceae</taxon>
        <taxon>Aliirhizobium</taxon>
    </lineage>
</organism>
<comment type="caution">
    <text evidence="2">The sequence shown here is derived from an EMBL/GenBank/DDBJ whole genome shotgun (WGS) entry which is preliminary data.</text>
</comment>
<gene>
    <name evidence="2" type="ORF">FHP24_26155</name>
</gene>
<evidence type="ECO:0000256" key="1">
    <source>
        <dbReference type="SAM" id="MobiDB-lite"/>
    </source>
</evidence>